<keyword evidence="2 3" id="KW-0732">Signal</keyword>
<comment type="similarity">
    <text evidence="1">Belongs to the leucine-binding protein family.</text>
</comment>
<evidence type="ECO:0000256" key="1">
    <source>
        <dbReference type="ARBA" id="ARBA00010062"/>
    </source>
</evidence>
<evidence type="ECO:0000313" key="6">
    <source>
        <dbReference type="Proteomes" id="UP000198891"/>
    </source>
</evidence>
<dbReference type="Pfam" id="PF13458">
    <property type="entry name" value="Peripla_BP_6"/>
    <property type="match status" value="1"/>
</dbReference>
<dbReference type="Gene3D" id="3.40.50.2300">
    <property type="match status" value="2"/>
</dbReference>
<dbReference type="Proteomes" id="UP000198891">
    <property type="component" value="Unassembled WGS sequence"/>
</dbReference>
<reference evidence="5 6" key="1">
    <citation type="submission" date="2016-10" db="EMBL/GenBank/DDBJ databases">
        <authorList>
            <person name="de Groot N.N."/>
        </authorList>
    </citation>
    <scope>NUCLEOTIDE SEQUENCE [LARGE SCALE GENOMIC DNA]</scope>
    <source>
        <strain evidence="5 6">CGMCC 4.3491</strain>
    </source>
</reference>
<name>A0A1H3TV02_9MICO</name>
<dbReference type="PANTHER" id="PTHR30483:SF6">
    <property type="entry name" value="PERIPLASMIC BINDING PROTEIN OF ABC TRANSPORTER FOR NATURAL AMINO ACIDS"/>
    <property type="match status" value="1"/>
</dbReference>
<dbReference type="InterPro" id="IPR028081">
    <property type="entry name" value="Leu-bd"/>
</dbReference>
<dbReference type="InterPro" id="IPR028082">
    <property type="entry name" value="Peripla_BP_I"/>
</dbReference>
<accession>A0A1H3TV02</accession>
<dbReference type="InterPro" id="IPR051010">
    <property type="entry name" value="BCAA_transport"/>
</dbReference>
<sequence>MKFTTSRLAMTTAVVMTASVVLAGCASSGGGGQEGGGDPVKIGASLPLTGPLQAFGTSLQTGYQKAVDEVNDAGGLDVDGTKRPVQLVVQDNASTGDTAGSQARDLILDDEVVALLGPATPPLSIPVSSAAEQAGIPALFTITPLEAWKGGNPDGWKWAWDVFFDEDQMTDTQFQTADLVETNKKVALFTDQEEDGIVMGGLWAEKAAEFGYDLVYQAQFPVGNTNFSSQVAEAKAADADIIISQVIPPDGIALLKEFKAQSYDPELFFLEKAGNTGGYPELSGGLADGTLAANWFAEGMGLDREGEFIDEFSGELGGVNSDLGTIVYGYSIAKVLLDAITAAGSTDPGAINQAIGATDATYPAGHIAFGDDNAAATIAVQTQWVGNDAVMVLDADGKAAADVVVPTPGLE</sequence>
<dbReference type="PROSITE" id="PS51257">
    <property type="entry name" value="PROKAR_LIPOPROTEIN"/>
    <property type="match status" value="1"/>
</dbReference>
<feature type="chain" id="PRO_5011524565" evidence="3">
    <location>
        <begin position="24"/>
        <end position="411"/>
    </location>
</feature>
<dbReference type="SUPFAM" id="SSF53822">
    <property type="entry name" value="Periplasmic binding protein-like I"/>
    <property type="match status" value="1"/>
</dbReference>
<feature type="signal peptide" evidence="3">
    <location>
        <begin position="1"/>
        <end position="23"/>
    </location>
</feature>
<organism evidence="5 6">
    <name type="scientific">Herbiconiux ginsengi</name>
    <dbReference type="NCBI Taxonomy" id="381665"/>
    <lineage>
        <taxon>Bacteria</taxon>
        <taxon>Bacillati</taxon>
        <taxon>Actinomycetota</taxon>
        <taxon>Actinomycetes</taxon>
        <taxon>Micrococcales</taxon>
        <taxon>Microbacteriaceae</taxon>
        <taxon>Herbiconiux</taxon>
    </lineage>
</organism>
<evidence type="ECO:0000256" key="2">
    <source>
        <dbReference type="ARBA" id="ARBA00022729"/>
    </source>
</evidence>
<dbReference type="PANTHER" id="PTHR30483">
    <property type="entry name" value="LEUCINE-SPECIFIC-BINDING PROTEIN"/>
    <property type="match status" value="1"/>
</dbReference>
<evidence type="ECO:0000256" key="3">
    <source>
        <dbReference type="SAM" id="SignalP"/>
    </source>
</evidence>
<feature type="domain" description="Leucine-binding protein" evidence="4">
    <location>
        <begin position="39"/>
        <end position="376"/>
    </location>
</feature>
<evidence type="ECO:0000313" key="5">
    <source>
        <dbReference type="EMBL" id="SDZ53932.1"/>
    </source>
</evidence>
<proteinExistence type="inferred from homology"/>
<evidence type="ECO:0000259" key="4">
    <source>
        <dbReference type="Pfam" id="PF13458"/>
    </source>
</evidence>
<keyword evidence="6" id="KW-1185">Reference proteome</keyword>
<gene>
    <name evidence="5" type="ORF">SAMN05216554_4499</name>
</gene>
<dbReference type="RefSeq" id="WP_217634467.1">
    <property type="nucleotide sequence ID" value="NZ_FNPZ01000008.1"/>
</dbReference>
<protein>
    <submittedName>
        <fullName evidence="5">Amino acid/amide ABC transporter substrate-binding protein, HAAT family</fullName>
    </submittedName>
</protein>
<dbReference type="AlphaFoldDB" id="A0A1H3TV02"/>
<dbReference type="STRING" id="381665.SAMN05216554_4499"/>
<dbReference type="EMBL" id="FNPZ01000008">
    <property type="protein sequence ID" value="SDZ53932.1"/>
    <property type="molecule type" value="Genomic_DNA"/>
</dbReference>